<evidence type="ECO:0000313" key="8">
    <source>
        <dbReference type="Proteomes" id="UP001219525"/>
    </source>
</evidence>
<dbReference type="PANTHER" id="PTHR23354:SF62">
    <property type="entry name" value="MUSTARD, ISOFORM V"/>
    <property type="match status" value="1"/>
</dbReference>
<dbReference type="Pfam" id="PF07534">
    <property type="entry name" value="TLD"/>
    <property type="match status" value="1"/>
</dbReference>
<reference evidence="7" key="1">
    <citation type="submission" date="2023-03" db="EMBL/GenBank/DDBJ databases">
        <title>Massive genome expansion in bonnet fungi (Mycena s.s.) driven by repeated elements and novel gene families across ecological guilds.</title>
        <authorList>
            <consortium name="Lawrence Berkeley National Laboratory"/>
            <person name="Harder C.B."/>
            <person name="Miyauchi S."/>
            <person name="Viragh M."/>
            <person name="Kuo A."/>
            <person name="Thoen E."/>
            <person name="Andreopoulos B."/>
            <person name="Lu D."/>
            <person name="Skrede I."/>
            <person name="Drula E."/>
            <person name="Henrissat B."/>
            <person name="Morin E."/>
            <person name="Kohler A."/>
            <person name="Barry K."/>
            <person name="LaButti K."/>
            <person name="Morin E."/>
            <person name="Salamov A."/>
            <person name="Lipzen A."/>
            <person name="Mereny Z."/>
            <person name="Hegedus B."/>
            <person name="Baldrian P."/>
            <person name="Stursova M."/>
            <person name="Weitz H."/>
            <person name="Taylor A."/>
            <person name="Grigoriev I.V."/>
            <person name="Nagy L.G."/>
            <person name="Martin F."/>
            <person name="Kauserud H."/>
        </authorList>
    </citation>
    <scope>NUCLEOTIDE SEQUENCE</scope>
    <source>
        <strain evidence="7">9144</strain>
    </source>
</reference>
<feature type="compositionally biased region" description="Pro residues" evidence="5">
    <location>
        <begin position="48"/>
        <end position="58"/>
    </location>
</feature>
<comment type="caution">
    <text evidence="7">The sequence shown here is derived from an EMBL/GenBank/DDBJ whole genome shotgun (WGS) entry which is preliminary data.</text>
</comment>
<evidence type="ECO:0000256" key="1">
    <source>
        <dbReference type="ARBA" id="ARBA00004173"/>
    </source>
</evidence>
<dbReference type="GO" id="GO:0006979">
    <property type="term" value="P:response to oxidative stress"/>
    <property type="evidence" value="ECO:0007669"/>
    <property type="project" value="TreeGrafter"/>
</dbReference>
<dbReference type="GO" id="GO:0005739">
    <property type="term" value="C:mitochondrion"/>
    <property type="evidence" value="ECO:0007669"/>
    <property type="project" value="UniProtKB-SubCell"/>
</dbReference>
<dbReference type="AlphaFoldDB" id="A0AAD6VD08"/>
<name>A0AAD6VD08_9AGAR</name>
<dbReference type="Proteomes" id="UP001219525">
    <property type="component" value="Unassembled WGS sequence"/>
</dbReference>
<feature type="compositionally biased region" description="Low complexity" evidence="5">
    <location>
        <begin position="237"/>
        <end position="253"/>
    </location>
</feature>
<dbReference type="SMART" id="SM00584">
    <property type="entry name" value="TLDc"/>
    <property type="match status" value="1"/>
</dbReference>
<feature type="domain" description="TLDc" evidence="6">
    <location>
        <begin position="447"/>
        <end position="627"/>
    </location>
</feature>
<sequence>MSDSPINSIPSLIPLPASTSPPPARKSPAQPTREADDAFDKFSNLFLPPTPHASPIPSPVQTHRTHTAPQVSPDFEFGSFVSVPAPQDPLSLSAFDPISPLQPESSQPRRPSETFFRQFSQSARDRTQTNRGLLDELLLHEDDPMYWLNEGPAAPAPPEDDLLPSEKPNPYMTESLSDLDFDFFATPQTKPPPAQTQTPQRRSSSVSSLSTRSPTGSPILRPARTPAPPLASQSTSADAPGFDADADAGAAAARMPSPLRTSSIASLTASLSKSSGAKWVAAFLPAAPAPSAAAAAVPNTGMFPPSPSPSTSPASAFVLPHPQHAAPRARVAVPVPEISHFTPFAPAHAHGAYVPPTGAPGFRAPGYDWDRGFSRALERDLGVGAADADADLDMGQELVDVADGHALGHGNGAGAGAGTVKRGVGVLLEKKMNGLISLEGRKEGTATLLTPGLVALIHPHLPALLRLPRQWTLFYSVDQHGISLNTLYSRCGPPASRAPHPKGALVVIQDAEGVLFGVWVADGLQRSTRGGYYGGGESFLWRYPPSGGTLDVYKWTGKNDYVALCEDGFISFGGGDGHYGLYLDDSLFAGSSARCPTFDNPPLCAGAAGKSGTVNFECVGLEVWGVGP</sequence>
<feature type="compositionally biased region" description="Basic and acidic residues" evidence="5">
    <location>
        <begin position="123"/>
        <end position="143"/>
    </location>
</feature>
<feature type="compositionally biased region" description="Low complexity" evidence="5">
    <location>
        <begin position="1"/>
        <end position="18"/>
    </location>
</feature>
<evidence type="ECO:0000313" key="7">
    <source>
        <dbReference type="EMBL" id="KAJ7203581.1"/>
    </source>
</evidence>
<feature type="compositionally biased region" description="Polar residues" evidence="5">
    <location>
        <begin position="102"/>
        <end position="122"/>
    </location>
</feature>
<dbReference type="PANTHER" id="PTHR23354">
    <property type="entry name" value="NUCLEOLAR PROTEIN 7/ESTROGEN RECEPTOR COACTIVATOR-RELATED"/>
    <property type="match status" value="1"/>
</dbReference>
<feature type="compositionally biased region" description="Low complexity" evidence="5">
    <location>
        <begin position="195"/>
        <end position="224"/>
    </location>
</feature>
<feature type="region of interest" description="Disordered" evidence="5">
    <location>
        <begin position="1"/>
        <end position="259"/>
    </location>
</feature>
<evidence type="ECO:0000259" key="6">
    <source>
        <dbReference type="PROSITE" id="PS51886"/>
    </source>
</evidence>
<comment type="subcellular location">
    <subcellularLocation>
        <location evidence="1">Mitochondrion</location>
    </subcellularLocation>
</comment>
<gene>
    <name evidence="7" type="ORF">GGX14DRAFT_651696</name>
</gene>
<evidence type="ECO:0000256" key="2">
    <source>
        <dbReference type="ARBA" id="ARBA00009540"/>
    </source>
</evidence>
<evidence type="ECO:0000256" key="5">
    <source>
        <dbReference type="SAM" id="MobiDB-lite"/>
    </source>
</evidence>
<evidence type="ECO:0000256" key="3">
    <source>
        <dbReference type="ARBA" id="ARBA00023128"/>
    </source>
</evidence>
<dbReference type="PROSITE" id="PS51886">
    <property type="entry name" value="TLDC"/>
    <property type="match status" value="1"/>
</dbReference>
<keyword evidence="3" id="KW-0496">Mitochondrion</keyword>
<keyword evidence="8" id="KW-1185">Reference proteome</keyword>
<dbReference type="GO" id="GO:0005634">
    <property type="term" value="C:nucleus"/>
    <property type="evidence" value="ECO:0007669"/>
    <property type="project" value="TreeGrafter"/>
</dbReference>
<dbReference type="EMBL" id="JARJCW010000050">
    <property type="protein sequence ID" value="KAJ7203581.1"/>
    <property type="molecule type" value="Genomic_DNA"/>
</dbReference>
<proteinExistence type="inferred from homology"/>
<dbReference type="InterPro" id="IPR006571">
    <property type="entry name" value="TLDc_dom"/>
</dbReference>
<accession>A0AAD6VD08</accession>
<protein>
    <recommendedName>
        <fullName evidence="4">Oxidation resistance protein 1</fullName>
    </recommendedName>
</protein>
<evidence type="ECO:0000256" key="4">
    <source>
        <dbReference type="ARBA" id="ARBA00040604"/>
    </source>
</evidence>
<comment type="similarity">
    <text evidence="2">Belongs to the OXR1 family.</text>
</comment>
<organism evidence="7 8">
    <name type="scientific">Mycena pura</name>
    <dbReference type="NCBI Taxonomy" id="153505"/>
    <lineage>
        <taxon>Eukaryota</taxon>
        <taxon>Fungi</taxon>
        <taxon>Dikarya</taxon>
        <taxon>Basidiomycota</taxon>
        <taxon>Agaricomycotina</taxon>
        <taxon>Agaricomycetes</taxon>
        <taxon>Agaricomycetidae</taxon>
        <taxon>Agaricales</taxon>
        <taxon>Marasmiineae</taxon>
        <taxon>Mycenaceae</taxon>
        <taxon>Mycena</taxon>
    </lineage>
</organism>